<proteinExistence type="predicted"/>
<evidence type="ECO:0000313" key="3">
    <source>
        <dbReference type="Proteomes" id="UP001438707"/>
    </source>
</evidence>
<reference evidence="2 3" key="1">
    <citation type="journal article" date="2024" name="Nat. Commun.">
        <title>Phylogenomics reveals the evolutionary origins of lichenization in chlorophyte algae.</title>
        <authorList>
            <person name="Puginier C."/>
            <person name="Libourel C."/>
            <person name="Otte J."/>
            <person name="Skaloud P."/>
            <person name="Haon M."/>
            <person name="Grisel S."/>
            <person name="Petersen M."/>
            <person name="Berrin J.G."/>
            <person name="Delaux P.M."/>
            <person name="Dal Grande F."/>
            <person name="Keller J."/>
        </authorList>
    </citation>
    <scope>NUCLEOTIDE SEQUENCE [LARGE SCALE GENOMIC DNA]</scope>
    <source>
        <strain evidence="2 3">SAG 2145</strain>
    </source>
</reference>
<dbReference type="InterPro" id="IPR011990">
    <property type="entry name" value="TPR-like_helical_dom_sf"/>
</dbReference>
<evidence type="ECO:0000313" key="2">
    <source>
        <dbReference type="EMBL" id="KAK9838790.1"/>
    </source>
</evidence>
<dbReference type="Proteomes" id="UP001438707">
    <property type="component" value="Unassembled WGS sequence"/>
</dbReference>
<dbReference type="Gene3D" id="1.25.40.10">
    <property type="entry name" value="Tetratricopeptide repeat domain"/>
    <property type="match status" value="1"/>
</dbReference>
<name>A0AAW1RYQ6_9CHLO</name>
<protein>
    <submittedName>
        <fullName evidence="2">Uncharacterized protein</fullName>
    </submittedName>
</protein>
<feature type="compositionally biased region" description="Low complexity" evidence="1">
    <location>
        <begin position="211"/>
        <end position="223"/>
    </location>
</feature>
<accession>A0AAW1RYQ6</accession>
<dbReference type="AlphaFoldDB" id="A0AAW1RYQ6"/>
<sequence length="334" mass="35094">MAVGLAQETAEQLLEAAQQALAQGDEEAACASLRQAADVGREDFEMMSQCGAMMAEVGPPEEATAILQAAIAMQPNGSHENYLCLAQLLEGAPAVTACQKGVDLLESDTLQAGEAGAHAQLLSSALCTLAETKMEVAAEDGDASALTTVQTEAEQTLQRSHTICASNPEPLQALAQLRSSQDRREEAVTLLKQSTALWLGKQGKEEGTGDAMQEGEADGQQAQEEPEGLLASLPPYAFRIETAKLLLDLDATTSSAEEVLEGLLEEDESCLEVWYLLALAQYAGGAPDVAKETLQALDDLLAKPGAIAPTDDPPDLLDLKDAVMQSMAGKNSDP</sequence>
<keyword evidence="3" id="KW-1185">Reference proteome</keyword>
<comment type="caution">
    <text evidence="2">The sequence shown here is derived from an EMBL/GenBank/DDBJ whole genome shotgun (WGS) entry which is preliminary data.</text>
</comment>
<gene>
    <name evidence="2" type="ORF">WJX74_003439</name>
</gene>
<dbReference type="EMBL" id="JALJOS010000005">
    <property type="protein sequence ID" value="KAK9838790.1"/>
    <property type="molecule type" value="Genomic_DNA"/>
</dbReference>
<organism evidence="2 3">
    <name type="scientific">Apatococcus lobatus</name>
    <dbReference type="NCBI Taxonomy" id="904363"/>
    <lineage>
        <taxon>Eukaryota</taxon>
        <taxon>Viridiplantae</taxon>
        <taxon>Chlorophyta</taxon>
        <taxon>core chlorophytes</taxon>
        <taxon>Trebouxiophyceae</taxon>
        <taxon>Chlorellales</taxon>
        <taxon>Chlorellaceae</taxon>
        <taxon>Apatococcus</taxon>
    </lineage>
</organism>
<evidence type="ECO:0000256" key="1">
    <source>
        <dbReference type="SAM" id="MobiDB-lite"/>
    </source>
</evidence>
<dbReference type="SUPFAM" id="SSF48452">
    <property type="entry name" value="TPR-like"/>
    <property type="match status" value="1"/>
</dbReference>
<feature type="region of interest" description="Disordered" evidence="1">
    <location>
        <begin position="205"/>
        <end position="225"/>
    </location>
</feature>